<evidence type="ECO:0008006" key="3">
    <source>
        <dbReference type="Google" id="ProtNLM"/>
    </source>
</evidence>
<dbReference type="AlphaFoldDB" id="A0AAU2AEL0"/>
<dbReference type="EMBL" id="CP108222">
    <property type="protein sequence ID" value="WTT21968.1"/>
    <property type="molecule type" value="Genomic_DNA"/>
</dbReference>
<sequence>MKPRIGMMLASTVDNTTVVVVRWAAGEQEVTCGGSPMVDQTQHDASPAETLDPDQASGTLLGKRYVTADGSVELLCTKPGKGSLAVGGVPLAVKSPKPMPASD</sequence>
<evidence type="ECO:0000256" key="1">
    <source>
        <dbReference type="SAM" id="MobiDB-lite"/>
    </source>
</evidence>
<gene>
    <name evidence="2" type="ORF">OHA22_43765</name>
</gene>
<reference evidence="2" key="1">
    <citation type="submission" date="2022-10" db="EMBL/GenBank/DDBJ databases">
        <title>The complete genomes of actinobacterial strains from the NBC collection.</title>
        <authorList>
            <person name="Joergensen T.S."/>
            <person name="Alvarez Arevalo M."/>
            <person name="Sterndorff E.B."/>
            <person name="Faurdal D."/>
            <person name="Vuksanovic O."/>
            <person name="Mourched A.-S."/>
            <person name="Charusanti P."/>
            <person name="Shaw S."/>
            <person name="Blin K."/>
            <person name="Weber T."/>
        </authorList>
    </citation>
    <scope>NUCLEOTIDE SEQUENCE</scope>
    <source>
        <strain evidence="2">NBC_00093</strain>
    </source>
</reference>
<accession>A0AAU2AEL0</accession>
<protein>
    <recommendedName>
        <fullName evidence="3">Lipoprotein</fullName>
    </recommendedName>
</protein>
<name>A0AAU2AEL0_9ACTN</name>
<feature type="region of interest" description="Disordered" evidence="1">
    <location>
        <begin position="32"/>
        <end position="56"/>
    </location>
</feature>
<proteinExistence type="predicted"/>
<organism evidence="2">
    <name type="scientific">Streptomyces sp. NBC_00093</name>
    <dbReference type="NCBI Taxonomy" id="2975649"/>
    <lineage>
        <taxon>Bacteria</taxon>
        <taxon>Bacillati</taxon>
        <taxon>Actinomycetota</taxon>
        <taxon>Actinomycetes</taxon>
        <taxon>Kitasatosporales</taxon>
        <taxon>Streptomycetaceae</taxon>
        <taxon>Streptomyces</taxon>
    </lineage>
</organism>
<evidence type="ECO:0000313" key="2">
    <source>
        <dbReference type="EMBL" id="WTT21968.1"/>
    </source>
</evidence>